<keyword evidence="1 9" id="KW-0808">Transferase</keyword>
<keyword evidence="6 9" id="KW-0460">Magnesium</keyword>
<feature type="binding site" evidence="9">
    <location>
        <position position="272"/>
    </location>
    <ligand>
        <name>K(+)</name>
        <dbReference type="ChEBI" id="CHEBI:29103"/>
    </ligand>
</feature>
<evidence type="ECO:0000256" key="11">
    <source>
        <dbReference type="SAM" id="MobiDB-lite"/>
    </source>
</evidence>
<feature type="binding site" evidence="9">
    <location>
        <begin position="238"/>
        <end position="239"/>
    </location>
    <ligand>
        <name>ATP</name>
        <dbReference type="ChEBI" id="CHEBI:30616"/>
    </ligand>
</feature>
<dbReference type="Pfam" id="PF00294">
    <property type="entry name" value="PfkB"/>
    <property type="match status" value="1"/>
</dbReference>
<dbReference type="SUPFAM" id="SSF53613">
    <property type="entry name" value="Ribokinase-like"/>
    <property type="match status" value="1"/>
</dbReference>
<comment type="catalytic activity">
    <reaction evidence="9">
        <text>D-ribose + ATP = D-ribose 5-phosphate + ADP + H(+)</text>
        <dbReference type="Rhea" id="RHEA:13697"/>
        <dbReference type="ChEBI" id="CHEBI:15378"/>
        <dbReference type="ChEBI" id="CHEBI:30616"/>
        <dbReference type="ChEBI" id="CHEBI:47013"/>
        <dbReference type="ChEBI" id="CHEBI:78346"/>
        <dbReference type="ChEBI" id="CHEBI:456216"/>
        <dbReference type="EC" id="2.7.1.15"/>
    </reaction>
</comment>
<reference evidence="13" key="1">
    <citation type="submission" date="2021-03" db="EMBL/GenBank/DDBJ databases">
        <title>Genomic Encyclopedia of Type Strains, Phase IV (KMG-IV): sequencing the most valuable type-strain genomes for metagenomic binning, comparative biology and taxonomic classification.</title>
        <authorList>
            <person name="Goeker M."/>
        </authorList>
    </citation>
    <scope>NUCLEOTIDE SEQUENCE</scope>
    <source>
        <strain evidence="13">DSM 107338</strain>
    </source>
</reference>
<keyword evidence="9" id="KW-0963">Cytoplasm</keyword>
<dbReference type="InterPro" id="IPR029056">
    <property type="entry name" value="Ribokinase-like"/>
</dbReference>
<feature type="binding site" evidence="9">
    <location>
        <position position="233"/>
    </location>
    <ligand>
        <name>K(+)</name>
        <dbReference type="ChEBI" id="CHEBI:29103"/>
    </ligand>
</feature>
<name>A0A9X0YMN2_9BACI</name>
<organism evidence="13 14">
    <name type="scientific">Oceanobacillus polygoni</name>
    <dbReference type="NCBI Taxonomy" id="1235259"/>
    <lineage>
        <taxon>Bacteria</taxon>
        <taxon>Bacillati</taxon>
        <taxon>Bacillota</taxon>
        <taxon>Bacilli</taxon>
        <taxon>Bacillales</taxon>
        <taxon>Bacillaceae</taxon>
        <taxon>Oceanobacillus</taxon>
    </lineage>
</organism>
<comment type="cofactor">
    <cofactor evidence="9">
        <name>Mg(2+)</name>
        <dbReference type="ChEBI" id="CHEBI:18420"/>
    </cofactor>
    <text evidence="9">Requires a divalent cation, most likely magnesium in vivo, as an electrophilic catalyst to aid phosphoryl group transfer. It is the chelate of the metal and the nucleotide that is the actual substrate.</text>
</comment>
<dbReference type="PRINTS" id="PR00990">
    <property type="entry name" value="RIBOKINASE"/>
</dbReference>
<feature type="binding site" evidence="9">
    <location>
        <position position="181"/>
    </location>
    <ligand>
        <name>ATP</name>
        <dbReference type="ChEBI" id="CHEBI:30616"/>
    </ligand>
</feature>
<dbReference type="InterPro" id="IPR011611">
    <property type="entry name" value="PfkB_dom"/>
</dbReference>
<comment type="subunit">
    <text evidence="9">Homodimer.</text>
</comment>
<dbReference type="GO" id="GO:0046872">
    <property type="term" value="F:metal ion binding"/>
    <property type="evidence" value="ECO:0007669"/>
    <property type="project" value="UniProtKB-KW"/>
</dbReference>
<dbReference type="RefSeq" id="WP_149474145.1">
    <property type="nucleotide sequence ID" value="NZ_JAGGMB010000001.1"/>
</dbReference>
<evidence type="ECO:0000256" key="3">
    <source>
        <dbReference type="ARBA" id="ARBA00022741"/>
    </source>
</evidence>
<keyword evidence="14" id="KW-1185">Reference proteome</keyword>
<dbReference type="PANTHER" id="PTHR10584:SF166">
    <property type="entry name" value="RIBOKINASE"/>
    <property type="match status" value="1"/>
</dbReference>
<protein>
    <recommendedName>
        <fullName evidence="9 10">Ribokinase</fullName>
        <shortName evidence="9">RK</shortName>
        <ecNumber evidence="9 10">2.7.1.15</ecNumber>
    </recommendedName>
</protein>
<accession>A0A9X0YMN2</accession>
<feature type="region of interest" description="Disordered" evidence="11">
    <location>
        <begin position="275"/>
        <end position="299"/>
    </location>
</feature>
<keyword evidence="8 9" id="KW-0119">Carbohydrate metabolism</keyword>
<feature type="binding site" evidence="9">
    <location>
        <begin position="207"/>
        <end position="212"/>
    </location>
    <ligand>
        <name>ATP</name>
        <dbReference type="ChEBI" id="CHEBI:30616"/>
    </ligand>
</feature>
<comment type="caution">
    <text evidence="13">The sequence shown here is derived from an EMBL/GenBank/DDBJ whole genome shotgun (WGS) entry which is preliminary data.</text>
</comment>
<evidence type="ECO:0000256" key="7">
    <source>
        <dbReference type="ARBA" id="ARBA00022958"/>
    </source>
</evidence>
<dbReference type="NCBIfam" id="TIGR02152">
    <property type="entry name" value="D_ribokin_bact"/>
    <property type="match status" value="1"/>
</dbReference>
<feature type="binding site" evidence="9">
    <location>
        <position position="239"/>
    </location>
    <ligand>
        <name>substrate</name>
    </ligand>
</feature>
<evidence type="ECO:0000256" key="4">
    <source>
        <dbReference type="ARBA" id="ARBA00022777"/>
    </source>
</evidence>
<evidence type="ECO:0000256" key="10">
    <source>
        <dbReference type="NCBIfam" id="TIGR02152"/>
    </source>
</evidence>
<evidence type="ECO:0000256" key="6">
    <source>
        <dbReference type="ARBA" id="ARBA00022842"/>
    </source>
</evidence>
<keyword evidence="2 9" id="KW-0479">Metal-binding</keyword>
<dbReference type="HAMAP" id="MF_01987">
    <property type="entry name" value="Ribokinase"/>
    <property type="match status" value="1"/>
</dbReference>
<feature type="binding site" evidence="9">
    <location>
        <position position="235"/>
    </location>
    <ligand>
        <name>K(+)</name>
        <dbReference type="ChEBI" id="CHEBI:29103"/>
    </ligand>
</feature>
<comment type="function">
    <text evidence="9">Catalyzes the phosphorylation of ribose at O-5 in a reaction requiring ATP and magnesium. The resulting D-ribose-5-phosphate can then be used either for sythesis of nucleotides, histidine, and tryptophan, or as a component of the pentose phosphate pathway.</text>
</comment>
<feature type="domain" description="Carbohydrate kinase PfkB" evidence="12">
    <location>
        <begin position="2"/>
        <end position="281"/>
    </location>
</feature>
<dbReference type="AlphaFoldDB" id="A0A9X0YMN2"/>
<feature type="binding site" evidence="9">
    <location>
        <position position="263"/>
    </location>
    <ligand>
        <name>ATP</name>
        <dbReference type="ChEBI" id="CHEBI:30616"/>
    </ligand>
</feature>
<feature type="binding site" evidence="9">
    <location>
        <position position="137"/>
    </location>
    <ligand>
        <name>substrate</name>
    </ligand>
</feature>
<dbReference type="InterPro" id="IPR011877">
    <property type="entry name" value="Ribokinase"/>
</dbReference>
<feature type="compositionally biased region" description="Basic and acidic residues" evidence="11">
    <location>
        <begin position="284"/>
        <end position="299"/>
    </location>
</feature>
<evidence type="ECO:0000256" key="2">
    <source>
        <dbReference type="ARBA" id="ARBA00022723"/>
    </source>
</evidence>
<keyword evidence="4 9" id="KW-0418">Kinase</keyword>
<feature type="binding site" evidence="9">
    <location>
        <begin position="9"/>
        <end position="11"/>
    </location>
    <ligand>
        <name>substrate</name>
    </ligand>
</feature>
<evidence type="ECO:0000256" key="9">
    <source>
        <dbReference type="HAMAP-Rule" id="MF_01987"/>
    </source>
</evidence>
<dbReference type="Gene3D" id="3.40.1190.20">
    <property type="match status" value="1"/>
</dbReference>
<dbReference type="GO" id="GO:0005524">
    <property type="term" value="F:ATP binding"/>
    <property type="evidence" value="ECO:0007669"/>
    <property type="project" value="UniProtKB-UniRule"/>
</dbReference>
<dbReference type="OrthoDB" id="9775849at2"/>
<comment type="activity regulation">
    <text evidence="9">Activated by a monovalent cation that binds near, but not in, the active site. The most likely occupant of the site in vivo is potassium. Ion binding induces a conformational change that may alter substrate affinity.</text>
</comment>
<feature type="binding site" evidence="9">
    <location>
        <begin position="37"/>
        <end position="41"/>
    </location>
    <ligand>
        <name>substrate</name>
    </ligand>
</feature>
<evidence type="ECO:0000256" key="8">
    <source>
        <dbReference type="ARBA" id="ARBA00023277"/>
    </source>
</evidence>
<dbReference type="Proteomes" id="UP001138793">
    <property type="component" value="Unassembled WGS sequence"/>
</dbReference>
<dbReference type="InterPro" id="IPR002139">
    <property type="entry name" value="Ribo/fructo_kinase"/>
</dbReference>
<keyword evidence="5 9" id="KW-0067">ATP-binding</keyword>
<dbReference type="PANTHER" id="PTHR10584">
    <property type="entry name" value="SUGAR KINASE"/>
    <property type="match status" value="1"/>
</dbReference>
<comment type="pathway">
    <text evidence="9">Carbohydrate metabolism; D-ribose degradation; D-ribose 5-phosphate from beta-D-ribopyranose: step 2/2.</text>
</comment>
<dbReference type="GO" id="GO:0019303">
    <property type="term" value="P:D-ribose catabolic process"/>
    <property type="evidence" value="ECO:0007669"/>
    <property type="project" value="UniProtKB-UniRule"/>
</dbReference>
<dbReference type="EC" id="2.7.1.15" evidence="9 10"/>
<evidence type="ECO:0000313" key="14">
    <source>
        <dbReference type="Proteomes" id="UP001138793"/>
    </source>
</evidence>
<evidence type="ECO:0000256" key="5">
    <source>
        <dbReference type="ARBA" id="ARBA00022840"/>
    </source>
</evidence>
<dbReference type="CDD" id="cd01174">
    <property type="entry name" value="ribokinase"/>
    <property type="match status" value="1"/>
</dbReference>
<comment type="caution">
    <text evidence="9">Lacks conserved residue(s) required for the propagation of feature annotation.</text>
</comment>
<gene>
    <name evidence="9" type="primary">rbsK</name>
    <name evidence="13" type="ORF">J2Z64_000029</name>
</gene>
<comment type="subcellular location">
    <subcellularLocation>
        <location evidence="9">Cytoplasm</location>
    </subcellularLocation>
</comment>
<comment type="similarity">
    <text evidence="9">Belongs to the carbohydrate kinase PfkB family. Ribokinase subfamily.</text>
</comment>
<evidence type="ECO:0000313" key="13">
    <source>
        <dbReference type="EMBL" id="MBP2075818.1"/>
    </source>
</evidence>
<feature type="binding site" evidence="9">
    <location>
        <position position="274"/>
    </location>
    <ligand>
        <name>K(+)</name>
        <dbReference type="ChEBI" id="CHEBI:29103"/>
    </ligand>
</feature>
<evidence type="ECO:0000259" key="12">
    <source>
        <dbReference type="Pfam" id="PF00294"/>
    </source>
</evidence>
<keyword evidence="3 9" id="KW-0547">Nucleotide-binding</keyword>
<feature type="binding site" evidence="9">
    <location>
        <position position="269"/>
    </location>
    <ligand>
        <name>K(+)</name>
        <dbReference type="ChEBI" id="CHEBI:29103"/>
    </ligand>
</feature>
<dbReference type="EMBL" id="JAGGMB010000001">
    <property type="protein sequence ID" value="MBP2075818.1"/>
    <property type="molecule type" value="Genomic_DNA"/>
</dbReference>
<sequence>MITVVGSINMDLVVQTNHVPEIGETKLGTSFSTYFGGKGANQVVSIARLGKEAQMIGACGTDGYGEKALALLKQENVKTENVFLFPNETTGIATIIVSEADNRIIVVPGANNLLTCNEIERVKQEIVQSEIVVIQLEIPSETVHAVLEICKQHDVPVVLNPAPVDNFKEEFIELATYLTPNESECISIFGGNMEQSLELYPNKLIVTLGDQGARYYDGEKHIFIKGFQTTPLDTTGAGDTFNGSFAFALAEGMGIQEAVRFANASASISVEKQGAQSGMPSLEKVLDRLKDKDSTDTKI</sequence>
<dbReference type="GO" id="GO:0004747">
    <property type="term" value="F:ribokinase activity"/>
    <property type="evidence" value="ECO:0007669"/>
    <property type="project" value="UniProtKB-UniRule"/>
</dbReference>
<keyword evidence="7 9" id="KW-0630">Potassium</keyword>
<dbReference type="GO" id="GO:0005829">
    <property type="term" value="C:cytosol"/>
    <property type="evidence" value="ECO:0007669"/>
    <property type="project" value="TreeGrafter"/>
</dbReference>
<feature type="active site" description="Proton acceptor" evidence="9">
    <location>
        <position position="239"/>
    </location>
</feature>
<proteinExistence type="inferred from homology"/>
<evidence type="ECO:0000256" key="1">
    <source>
        <dbReference type="ARBA" id="ARBA00022679"/>
    </source>
</evidence>